<sequence>MDPRLQQLQQLHEHLHAAAAGSATPVQRPPIKARRPFVSADNRPAKPDGKFRVVLVATGSVASVKVPDMVGSLSKDPDIQLQVVATDASLHFHTQQQVDDAVKRAWNLGESTGPGTQPDFGVRVWTDKDEWADWGSIGDPILHIELRRWADLVVVAPCSADVLAKIASGFCDNLAVGLRTAIL</sequence>
<organism evidence="4 5">
    <name type="scientific">Apiotrichum porosum</name>
    <dbReference type="NCBI Taxonomy" id="105984"/>
    <lineage>
        <taxon>Eukaryota</taxon>
        <taxon>Fungi</taxon>
        <taxon>Dikarya</taxon>
        <taxon>Basidiomycota</taxon>
        <taxon>Agaricomycotina</taxon>
        <taxon>Tremellomycetes</taxon>
        <taxon>Trichosporonales</taxon>
        <taxon>Trichosporonaceae</taxon>
        <taxon>Apiotrichum</taxon>
    </lineage>
</organism>
<dbReference type="InterPro" id="IPR036551">
    <property type="entry name" value="Flavin_trans-like"/>
</dbReference>
<dbReference type="GO" id="GO:0071513">
    <property type="term" value="C:phosphopantothenoylcysteine decarboxylase complex"/>
    <property type="evidence" value="ECO:0007669"/>
    <property type="project" value="TreeGrafter"/>
</dbReference>
<dbReference type="EMBL" id="RSCE01000015">
    <property type="protein sequence ID" value="RSH77710.1"/>
    <property type="molecule type" value="Genomic_DNA"/>
</dbReference>
<dbReference type="Proteomes" id="UP000279236">
    <property type="component" value="Unassembled WGS sequence"/>
</dbReference>
<dbReference type="GO" id="GO:0004633">
    <property type="term" value="F:phosphopantothenoylcysteine decarboxylase activity"/>
    <property type="evidence" value="ECO:0007669"/>
    <property type="project" value="TreeGrafter"/>
</dbReference>
<dbReference type="PANTHER" id="PTHR14359">
    <property type="entry name" value="HOMO-OLIGOMERIC FLAVIN CONTAINING CYS DECARBOXYLASE FAMILY"/>
    <property type="match status" value="1"/>
</dbReference>
<dbReference type="STRING" id="105984.A0A427XFN3"/>
<dbReference type="SUPFAM" id="SSF52507">
    <property type="entry name" value="Homo-oligomeric flavin-containing Cys decarboxylases, HFCD"/>
    <property type="match status" value="1"/>
</dbReference>
<evidence type="ECO:0000256" key="1">
    <source>
        <dbReference type="ARBA" id="ARBA00022993"/>
    </source>
</evidence>
<dbReference type="Pfam" id="PF02441">
    <property type="entry name" value="Flavoprotein"/>
    <property type="match status" value="1"/>
</dbReference>
<gene>
    <name evidence="4" type="ORF">EHS24_003277</name>
</gene>
<evidence type="ECO:0000256" key="2">
    <source>
        <dbReference type="ARBA" id="ARBA00038350"/>
    </source>
</evidence>
<keyword evidence="1" id="KW-0173">Coenzyme A biosynthesis</keyword>
<feature type="domain" description="Flavoprotein" evidence="3">
    <location>
        <begin position="52"/>
        <end position="175"/>
    </location>
</feature>
<evidence type="ECO:0000313" key="4">
    <source>
        <dbReference type="EMBL" id="RSH77710.1"/>
    </source>
</evidence>
<dbReference type="AlphaFoldDB" id="A0A427XFN3"/>
<proteinExistence type="inferred from homology"/>
<evidence type="ECO:0000313" key="5">
    <source>
        <dbReference type="Proteomes" id="UP000279236"/>
    </source>
</evidence>
<dbReference type="GO" id="GO:0015937">
    <property type="term" value="P:coenzyme A biosynthetic process"/>
    <property type="evidence" value="ECO:0007669"/>
    <property type="project" value="UniProtKB-KW"/>
</dbReference>
<dbReference type="OrthoDB" id="1532798at2759"/>
<dbReference type="Gene3D" id="3.40.50.1950">
    <property type="entry name" value="Flavin prenyltransferase-like"/>
    <property type="match status" value="1"/>
</dbReference>
<reference evidence="4 5" key="1">
    <citation type="submission" date="2018-11" db="EMBL/GenBank/DDBJ databases">
        <title>Genome sequence of Apiotrichum porosum DSM 27194.</title>
        <authorList>
            <person name="Aliyu H."/>
            <person name="Gorte O."/>
            <person name="Ochsenreither K."/>
        </authorList>
    </citation>
    <scope>NUCLEOTIDE SEQUENCE [LARGE SCALE GENOMIC DNA]</scope>
    <source>
        <strain evidence="4 5">DSM 27194</strain>
    </source>
</reference>
<keyword evidence="5" id="KW-1185">Reference proteome</keyword>
<protein>
    <recommendedName>
        <fullName evidence="3">Flavoprotein domain-containing protein</fullName>
    </recommendedName>
</protein>
<name>A0A427XFN3_9TREE</name>
<comment type="caution">
    <text evidence="4">The sequence shown here is derived from an EMBL/GenBank/DDBJ whole genome shotgun (WGS) entry which is preliminary data.</text>
</comment>
<dbReference type="PANTHER" id="PTHR14359:SF6">
    <property type="entry name" value="PHOSPHOPANTOTHENOYLCYSTEINE DECARBOXYLASE"/>
    <property type="match status" value="1"/>
</dbReference>
<dbReference type="InterPro" id="IPR003382">
    <property type="entry name" value="Flavoprotein"/>
</dbReference>
<dbReference type="GeneID" id="39587820"/>
<evidence type="ECO:0000259" key="3">
    <source>
        <dbReference type="Pfam" id="PF02441"/>
    </source>
</evidence>
<comment type="similarity">
    <text evidence="2">Belongs to the HFCD (homooligomeric flavin containing Cys decarboxylase) superfamily.</text>
</comment>
<dbReference type="RefSeq" id="XP_028472857.1">
    <property type="nucleotide sequence ID" value="XM_028618969.1"/>
</dbReference>
<accession>A0A427XFN3</accession>
<dbReference type="GO" id="GO:0010181">
    <property type="term" value="F:FMN binding"/>
    <property type="evidence" value="ECO:0007669"/>
    <property type="project" value="TreeGrafter"/>
</dbReference>